<accession>A0AAU9D1E5</accession>
<dbReference type="PANTHER" id="PTHR33989">
    <property type="match status" value="1"/>
</dbReference>
<dbReference type="PIRSF" id="PIRSF006351">
    <property type="entry name" value="PTS_EIIC-Cellobiose"/>
    <property type="match status" value="1"/>
</dbReference>
<dbReference type="PANTHER" id="PTHR33989:SF4">
    <property type="entry name" value="PTS SYSTEM N,N'-DIACETYLCHITOBIOSE-SPECIFIC EIIC COMPONENT"/>
    <property type="match status" value="1"/>
</dbReference>
<keyword evidence="2" id="KW-0812">Transmembrane</keyword>
<evidence type="ECO:0000313" key="5">
    <source>
        <dbReference type="Proteomes" id="UP001321804"/>
    </source>
</evidence>
<sequence>MLKQFNKISDWTIQLNHKICTFRPYQAIIQTFSTLFPFILLGAFMKYIHQAVFTHDGFFSNIYHIDQWFPMYRQVGIILNGLELITVSMTALVASLFAAKYLAKRFKDDEDVVGICGLLVTFLLNFNYGMLENPMGDNRSLLYFNNFDFRYVFIGILTGIIVAYWYHGLVWVRKHIWKNYQHENGFVERGVKAILPVTIILIVMALVSFALNISPQKNLTNFLSNLLGIPVSKFKHTMIFIYFISLVNGIFSFIGLSGSLSSITMGINSQASTANLDYALAHKDLFKVPNPVTMHTMYETYGNFGGTGLTLGLIVAILFFSKRRNLRQVALGSLIPSSLGSISSPMMVGVPIFFNPILFIPYIISPLISMAIAWIFINFKWMPPAVYGTPATTPSFLLGFLGTNGNWVALFVSILCIAASVAIYYPFLKILDRYYLSYSEEEELGLECK</sequence>
<dbReference type="GO" id="GO:0005886">
    <property type="term" value="C:plasma membrane"/>
    <property type="evidence" value="ECO:0007669"/>
    <property type="project" value="UniProtKB-UniRule"/>
</dbReference>
<feature type="domain" description="PTS EIIC type-3" evidence="3">
    <location>
        <begin position="8"/>
        <end position="427"/>
    </location>
</feature>
<organism evidence="4 5">
    <name type="scientific">Xylocopilactobacillus apis</name>
    <dbReference type="NCBI Taxonomy" id="2932183"/>
    <lineage>
        <taxon>Bacteria</taxon>
        <taxon>Bacillati</taxon>
        <taxon>Bacillota</taxon>
        <taxon>Bacilli</taxon>
        <taxon>Lactobacillales</taxon>
        <taxon>Lactobacillaceae</taxon>
        <taxon>Xylocopilactobacillus</taxon>
    </lineage>
</organism>
<gene>
    <name evidence="4" type="ORF">KIMC2_19050</name>
</gene>
<dbReference type="Proteomes" id="UP001321804">
    <property type="component" value="Chromosome"/>
</dbReference>
<dbReference type="InterPro" id="IPR004796">
    <property type="entry name" value="PTS_IIC_cello"/>
</dbReference>
<feature type="transmembrane region" description="Helical" evidence="2">
    <location>
        <begin position="234"/>
        <end position="256"/>
    </location>
</feature>
<dbReference type="EMBL" id="AP026801">
    <property type="protein sequence ID" value="BDR57343.1"/>
    <property type="molecule type" value="Genomic_DNA"/>
</dbReference>
<dbReference type="GO" id="GO:0009401">
    <property type="term" value="P:phosphoenolpyruvate-dependent sugar phosphotransferase system"/>
    <property type="evidence" value="ECO:0007669"/>
    <property type="project" value="InterPro"/>
</dbReference>
<name>A0AAU9D1E5_9LACO</name>
<dbReference type="InterPro" id="IPR051088">
    <property type="entry name" value="PTS_Sugar-EIIC/EIIB"/>
</dbReference>
<comment type="function">
    <text evidence="1">The phosphoenolpyruvate-dependent sugar phosphotransferase system (PTS), a major carbohydrate active -transport system, catalyzes the phosphorylation of incoming sugar substrates concomitant with their translocation across the cell membrane.</text>
</comment>
<feature type="transmembrane region" description="Helical" evidence="2">
    <location>
        <begin position="77"/>
        <end position="99"/>
    </location>
</feature>
<dbReference type="InterPro" id="IPR004501">
    <property type="entry name" value="PTS_EIIC_3"/>
</dbReference>
<feature type="transmembrane region" description="Helical" evidence="2">
    <location>
        <begin position="193"/>
        <end position="214"/>
    </location>
</feature>
<feature type="transmembrane region" description="Helical" evidence="2">
    <location>
        <begin position="27"/>
        <end position="48"/>
    </location>
</feature>
<protein>
    <recommendedName>
        <fullName evidence="1">Permease IIC component</fullName>
    </recommendedName>
</protein>
<dbReference type="GO" id="GO:1902815">
    <property type="term" value="P:N,N'-diacetylchitobiose import"/>
    <property type="evidence" value="ECO:0007669"/>
    <property type="project" value="TreeGrafter"/>
</dbReference>
<feature type="transmembrane region" description="Helical" evidence="2">
    <location>
        <begin position="111"/>
        <end position="131"/>
    </location>
</feature>
<feature type="transmembrane region" description="Helical" evidence="2">
    <location>
        <begin position="359"/>
        <end position="377"/>
    </location>
</feature>
<keyword evidence="5" id="KW-1185">Reference proteome</keyword>
<dbReference type="AlphaFoldDB" id="A0AAU9D1E5"/>
<evidence type="ECO:0000259" key="3">
    <source>
        <dbReference type="PROSITE" id="PS51105"/>
    </source>
</evidence>
<proteinExistence type="predicted"/>
<keyword evidence="1 2" id="KW-0472">Membrane</keyword>
<dbReference type="KEGG" id="xak:KIMC2_19050"/>
<reference evidence="4 5" key="1">
    <citation type="journal article" date="2023" name="Microbiol. Spectr.">
        <title>Symbiosis of Carpenter Bees with Uncharacterized Lactic Acid Bacteria Showing NAD Auxotrophy.</title>
        <authorList>
            <person name="Kawasaki S."/>
            <person name="Ozawa K."/>
            <person name="Mori T."/>
            <person name="Yamamoto A."/>
            <person name="Ito M."/>
            <person name="Ohkuma M."/>
            <person name="Sakamoto M."/>
            <person name="Matsutani M."/>
        </authorList>
    </citation>
    <scope>NUCLEOTIDE SEQUENCE [LARGE SCALE GENOMIC DNA]</scope>
    <source>
        <strain evidence="4 5">KimC2</strain>
    </source>
</reference>
<feature type="transmembrane region" description="Helical" evidence="2">
    <location>
        <begin position="407"/>
        <end position="427"/>
    </location>
</feature>
<keyword evidence="1" id="KW-0762">Sugar transport</keyword>
<dbReference type="GO" id="GO:0008982">
    <property type="term" value="F:protein-N(PI)-phosphohistidine-sugar phosphotransferase activity"/>
    <property type="evidence" value="ECO:0007669"/>
    <property type="project" value="UniProtKB-UniRule"/>
</dbReference>
<feature type="transmembrane region" description="Helical" evidence="2">
    <location>
        <begin position="333"/>
        <end position="353"/>
    </location>
</feature>
<feature type="transmembrane region" description="Helical" evidence="2">
    <location>
        <begin position="151"/>
        <end position="172"/>
    </location>
</feature>
<evidence type="ECO:0000256" key="2">
    <source>
        <dbReference type="SAM" id="Phobius"/>
    </source>
</evidence>
<keyword evidence="2" id="KW-1133">Transmembrane helix</keyword>
<evidence type="ECO:0000313" key="4">
    <source>
        <dbReference type="EMBL" id="BDR57343.1"/>
    </source>
</evidence>
<feature type="transmembrane region" description="Helical" evidence="2">
    <location>
        <begin position="301"/>
        <end position="321"/>
    </location>
</feature>
<dbReference type="PROSITE" id="PS51105">
    <property type="entry name" value="PTS_EIIC_TYPE_3"/>
    <property type="match status" value="1"/>
</dbReference>
<keyword evidence="1" id="KW-0813">Transport</keyword>
<evidence type="ECO:0000256" key="1">
    <source>
        <dbReference type="PIRNR" id="PIRNR006351"/>
    </source>
</evidence>
<keyword evidence="1" id="KW-1003">Cell membrane</keyword>